<dbReference type="EMBL" id="LNTC01000100">
    <property type="protein sequence ID" value="OQR41140.1"/>
    <property type="molecule type" value="Genomic_DNA"/>
</dbReference>
<feature type="signal peptide" evidence="8">
    <location>
        <begin position="1"/>
        <end position="18"/>
    </location>
</feature>
<name>A0A1V9VAK0_9BACT</name>
<feature type="domain" description="Csd3 N-terminal" evidence="10">
    <location>
        <begin position="23"/>
        <end position="105"/>
    </location>
</feature>
<dbReference type="PANTHER" id="PTHR21666">
    <property type="entry name" value="PEPTIDASE-RELATED"/>
    <property type="match status" value="1"/>
</dbReference>
<protein>
    <submittedName>
        <fullName evidence="12">Peptidase M24</fullName>
    </submittedName>
</protein>
<evidence type="ECO:0000256" key="6">
    <source>
        <dbReference type="ARBA" id="ARBA00022833"/>
    </source>
</evidence>
<dbReference type="Pfam" id="PF18059">
    <property type="entry name" value="Csd3_N"/>
    <property type="match status" value="1"/>
</dbReference>
<evidence type="ECO:0000259" key="10">
    <source>
        <dbReference type="Pfam" id="PF18059"/>
    </source>
</evidence>
<dbReference type="Pfam" id="PF19425">
    <property type="entry name" value="Csd3_N2"/>
    <property type="match status" value="1"/>
</dbReference>
<evidence type="ECO:0000256" key="3">
    <source>
        <dbReference type="ARBA" id="ARBA00022670"/>
    </source>
</evidence>
<dbReference type="InterPro" id="IPR050570">
    <property type="entry name" value="Cell_wall_metabolism_enzyme"/>
</dbReference>
<dbReference type="GO" id="GO:0006508">
    <property type="term" value="P:proteolysis"/>
    <property type="evidence" value="ECO:0007669"/>
    <property type="project" value="UniProtKB-KW"/>
</dbReference>
<dbReference type="InterPro" id="IPR040653">
    <property type="entry name" value="Csd3_N"/>
</dbReference>
<comment type="caution">
    <text evidence="12">The sequence shown here is derived from an EMBL/GenBank/DDBJ whole genome shotgun (WGS) entry which is preliminary data.</text>
</comment>
<comment type="subcellular location">
    <subcellularLocation>
        <location evidence="2">Cell envelope</location>
    </subcellularLocation>
</comment>
<dbReference type="Pfam" id="PF01551">
    <property type="entry name" value="Peptidase_M23"/>
    <property type="match status" value="1"/>
</dbReference>
<evidence type="ECO:0000256" key="7">
    <source>
        <dbReference type="ARBA" id="ARBA00023049"/>
    </source>
</evidence>
<evidence type="ECO:0000256" key="2">
    <source>
        <dbReference type="ARBA" id="ARBA00004196"/>
    </source>
</evidence>
<accession>A0A1V9VAK0</accession>
<keyword evidence="4" id="KW-0479">Metal-binding</keyword>
<proteinExistence type="predicted"/>
<feature type="domain" description="M23ase beta-sheet core" evidence="9">
    <location>
        <begin position="242"/>
        <end position="338"/>
    </location>
</feature>
<evidence type="ECO:0000256" key="4">
    <source>
        <dbReference type="ARBA" id="ARBA00022723"/>
    </source>
</evidence>
<dbReference type="InterPro" id="IPR016047">
    <property type="entry name" value="M23ase_b-sheet_dom"/>
</dbReference>
<feature type="domain" description="Csd3-like second N-terminal" evidence="11">
    <location>
        <begin position="147"/>
        <end position="228"/>
    </location>
</feature>
<keyword evidence="7" id="KW-0482">Metalloprotease</keyword>
<keyword evidence="8" id="KW-0732">Signal</keyword>
<comment type="cofactor">
    <cofactor evidence="1">
        <name>Zn(2+)</name>
        <dbReference type="ChEBI" id="CHEBI:29105"/>
    </cofactor>
</comment>
<dbReference type="GO" id="GO:0046872">
    <property type="term" value="F:metal ion binding"/>
    <property type="evidence" value="ECO:0007669"/>
    <property type="project" value="UniProtKB-KW"/>
</dbReference>
<dbReference type="InterPro" id="IPR045834">
    <property type="entry name" value="Csd3_N2"/>
</dbReference>
<dbReference type="AlphaFoldDB" id="A0A1V9VAK0"/>
<dbReference type="CDD" id="cd12797">
    <property type="entry name" value="M23_peptidase"/>
    <property type="match status" value="1"/>
</dbReference>
<evidence type="ECO:0000313" key="12">
    <source>
        <dbReference type="EMBL" id="OQR41140.1"/>
    </source>
</evidence>
<organism evidence="12 13">
    <name type="scientific">Aliarcobacter cryaerophilus</name>
    <dbReference type="NCBI Taxonomy" id="28198"/>
    <lineage>
        <taxon>Bacteria</taxon>
        <taxon>Pseudomonadati</taxon>
        <taxon>Campylobacterota</taxon>
        <taxon>Epsilonproteobacteria</taxon>
        <taxon>Campylobacterales</taxon>
        <taxon>Arcobacteraceae</taxon>
        <taxon>Aliarcobacter</taxon>
    </lineage>
</organism>
<keyword evidence="3" id="KW-0645">Protease</keyword>
<dbReference type="Proteomes" id="UP000192599">
    <property type="component" value="Unassembled WGS sequence"/>
</dbReference>
<dbReference type="PANTHER" id="PTHR21666:SF288">
    <property type="entry name" value="CELL DIVISION PROTEIN YTFB"/>
    <property type="match status" value="1"/>
</dbReference>
<dbReference type="Gene3D" id="3.10.450.350">
    <property type="match status" value="1"/>
</dbReference>
<evidence type="ECO:0000256" key="5">
    <source>
        <dbReference type="ARBA" id="ARBA00022801"/>
    </source>
</evidence>
<dbReference type="SUPFAM" id="SSF51261">
    <property type="entry name" value="Duplicated hybrid motif"/>
    <property type="match status" value="1"/>
</dbReference>
<dbReference type="Gene3D" id="2.70.70.10">
    <property type="entry name" value="Glucose Permease (Domain IIA)"/>
    <property type="match status" value="1"/>
</dbReference>
<sequence length="396" mass="45038">MKKIILLICILFNTLFSAQIEELSWQKGESFLTFLEKNKIPLKLYYDLDKEDQELCSEIQSGNRFFSYTEEDGSLIQALIPVSLDMQIHIYKDSSNEYKFQTLPINYTEKSELIAIPITESISNDILKATGDVTIAALLNTLFSNSNADFKKMKKGDFIAIEYNQKTYMGKLHGMPEINAAMIQINGKPFYRFRNSKDDKYYDENGVGFTKTYLFQIPLTFTRVSSPFTNKRYHPVLKRYRAHLGTDFAAPTGRNIYAASDGKVEFVGTQSGYGKTIIINHQNGYKTLYAHQNGFAKGLRQGQMIKKGTHIGYVGSTGLSSGPHLHLGMYKNNVAIDPMSVLQRPKFEGLDPKEKPIFLANTKAIISKFNNQIENDNRTTPTRLDRISDRSIINLF</sequence>
<evidence type="ECO:0000256" key="1">
    <source>
        <dbReference type="ARBA" id="ARBA00001947"/>
    </source>
</evidence>
<gene>
    <name evidence="12" type="ORF">AS859_07455</name>
</gene>
<keyword evidence="6" id="KW-0862">Zinc</keyword>
<keyword evidence="5" id="KW-0378">Hydrolase</keyword>
<evidence type="ECO:0000256" key="8">
    <source>
        <dbReference type="SAM" id="SignalP"/>
    </source>
</evidence>
<feature type="chain" id="PRO_5013048591" evidence="8">
    <location>
        <begin position="19"/>
        <end position="396"/>
    </location>
</feature>
<dbReference type="GO" id="GO:0030313">
    <property type="term" value="C:cell envelope"/>
    <property type="evidence" value="ECO:0007669"/>
    <property type="project" value="UniProtKB-SubCell"/>
</dbReference>
<evidence type="ECO:0000259" key="11">
    <source>
        <dbReference type="Pfam" id="PF19425"/>
    </source>
</evidence>
<dbReference type="InterPro" id="IPR011055">
    <property type="entry name" value="Dup_hybrid_motif"/>
</dbReference>
<evidence type="ECO:0000259" key="9">
    <source>
        <dbReference type="Pfam" id="PF01551"/>
    </source>
</evidence>
<dbReference type="GO" id="GO:0004222">
    <property type="term" value="F:metalloendopeptidase activity"/>
    <property type="evidence" value="ECO:0007669"/>
    <property type="project" value="TreeGrafter"/>
</dbReference>
<reference evidence="12 13" key="1">
    <citation type="submission" date="2017-04" db="EMBL/GenBank/DDBJ databases">
        <title>Accumulation and expression of multiple antibiotic resistance genes in Arcobacter cryaerophilus that thrives in sewage.</title>
        <authorList>
            <person name="Millar J.A."/>
            <person name="Raghavan R."/>
        </authorList>
    </citation>
    <scope>NUCLEOTIDE SEQUENCE [LARGE SCALE GENOMIC DNA]</scope>
    <source>
        <strain evidence="12 13">AZT-1</strain>
    </source>
</reference>
<evidence type="ECO:0000313" key="13">
    <source>
        <dbReference type="Proteomes" id="UP000192599"/>
    </source>
</evidence>